<sequence>MLFTVSVWPAGVGLSSAMVAKKQGVSSFSITCAGAEYPRDVAVD</sequence>
<evidence type="ECO:0000313" key="2">
    <source>
        <dbReference type="Proteomes" id="UP000072421"/>
    </source>
</evidence>
<name>A0A127P9P5_9BURK</name>
<protein>
    <submittedName>
        <fullName evidence="1">Uncharacterized protein</fullName>
    </submittedName>
</protein>
<dbReference type="Proteomes" id="UP000072421">
    <property type="component" value="Chromosome"/>
</dbReference>
<accession>A0A127P9P5</accession>
<dbReference type="AlphaFoldDB" id="A0A127P9P5"/>
<dbReference type="EMBL" id="CP013232">
    <property type="protein sequence ID" value="AMO94542.1"/>
    <property type="molecule type" value="Genomic_DNA"/>
</dbReference>
<dbReference type="PATRIC" id="fig|158899.10.peg.1849"/>
<proteinExistence type="predicted"/>
<organism evidence="1">
    <name type="scientific">Collimonas fungivorans</name>
    <dbReference type="NCBI Taxonomy" id="158899"/>
    <lineage>
        <taxon>Bacteria</taxon>
        <taxon>Pseudomonadati</taxon>
        <taxon>Pseudomonadota</taxon>
        <taxon>Betaproteobacteria</taxon>
        <taxon>Burkholderiales</taxon>
        <taxon>Oxalobacteraceae</taxon>
        <taxon>Collimonas</taxon>
    </lineage>
</organism>
<evidence type="ECO:0000313" key="1">
    <source>
        <dbReference type="EMBL" id="AMO94542.1"/>
    </source>
</evidence>
<gene>
    <name evidence="1" type="ORF">CFter6_1845</name>
</gene>
<reference evidence="1 2" key="1">
    <citation type="submission" date="2015-11" db="EMBL/GenBank/DDBJ databases">
        <title>Exploring the genomic traits of fungus-feeding bacterial genus Collimonas.</title>
        <authorList>
            <person name="Song C."/>
            <person name="Schmidt R."/>
            <person name="de Jager V."/>
            <person name="Krzyzanowska D."/>
            <person name="Jongedijk E."/>
            <person name="Cankar K."/>
            <person name="Beekwilder J."/>
            <person name="van Veen A."/>
            <person name="de Boer W."/>
            <person name="van Veen J.A."/>
            <person name="Garbeva P."/>
        </authorList>
    </citation>
    <scope>NUCLEOTIDE SEQUENCE [LARGE SCALE GENOMIC DNA]</scope>
    <source>
        <strain evidence="1 2">Ter6</strain>
    </source>
</reference>